<dbReference type="InterPro" id="IPR042179">
    <property type="entry name" value="KGD_C_sf"/>
</dbReference>
<dbReference type="STRING" id="104421.E2AI87"/>
<feature type="domain" description="2-oxoglutarate dehydrogenase E1 component/KDG C-terminal" evidence="5">
    <location>
        <begin position="1"/>
        <end position="36"/>
    </location>
</feature>
<keyword evidence="3" id="KW-0560">Oxidoreductase</keyword>
<dbReference type="InParanoid" id="E2AI87"/>
<accession>E2AI87</accession>
<dbReference type="PANTHER" id="PTHR23152:SF4">
    <property type="entry name" value="2-OXOADIPATE DEHYDROGENASE COMPLEX COMPONENT E1"/>
    <property type="match status" value="1"/>
</dbReference>
<dbReference type="Pfam" id="PF16870">
    <property type="entry name" value="OxoGdeHyase_C"/>
    <property type="match status" value="1"/>
</dbReference>
<dbReference type="Proteomes" id="UP000000311">
    <property type="component" value="Unassembled WGS sequence"/>
</dbReference>
<comment type="similarity">
    <text evidence="2">Belongs to the alpha-ketoglutarate dehydrogenase family.</text>
</comment>
<organism evidence="7">
    <name type="scientific">Camponotus floridanus</name>
    <name type="common">Florida carpenter ant</name>
    <dbReference type="NCBI Taxonomy" id="104421"/>
    <lineage>
        <taxon>Eukaryota</taxon>
        <taxon>Metazoa</taxon>
        <taxon>Ecdysozoa</taxon>
        <taxon>Arthropoda</taxon>
        <taxon>Hexapoda</taxon>
        <taxon>Insecta</taxon>
        <taxon>Pterygota</taxon>
        <taxon>Neoptera</taxon>
        <taxon>Endopterygota</taxon>
        <taxon>Hymenoptera</taxon>
        <taxon>Apocrita</taxon>
        <taxon>Aculeata</taxon>
        <taxon>Formicoidea</taxon>
        <taxon>Formicidae</taxon>
        <taxon>Formicinae</taxon>
        <taxon>Camponotus</taxon>
    </lineage>
</organism>
<proteinExistence type="inferred from homology"/>
<evidence type="ECO:0000256" key="4">
    <source>
        <dbReference type="ARBA" id="ARBA00023052"/>
    </source>
</evidence>
<keyword evidence="7" id="KW-1185">Reference proteome</keyword>
<protein>
    <submittedName>
        <fullName evidence="6">Probable 2-oxoglutarate dehydrogenase E1 component DHKTD1-like protein, mitochondrial</fullName>
    </submittedName>
</protein>
<dbReference type="AlphaFoldDB" id="E2AI87"/>
<feature type="non-terminal residue" evidence="6">
    <location>
        <position position="71"/>
    </location>
</feature>
<keyword evidence="4" id="KW-0786">Thiamine pyrophosphate</keyword>
<evidence type="ECO:0000313" key="7">
    <source>
        <dbReference type="Proteomes" id="UP000000311"/>
    </source>
</evidence>
<dbReference type="GO" id="GO:0016624">
    <property type="term" value="F:oxidoreductase activity, acting on the aldehyde or oxo group of donors, disulfide as acceptor"/>
    <property type="evidence" value="ECO:0007669"/>
    <property type="project" value="InterPro"/>
</dbReference>
<dbReference type="InterPro" id="IPR031717">
    <property type="entry name" value="ODO-1/KGD_C"/>
</dbReference>
<comment type="cofactor">
    <cofactor evidence="1">
        <name>thiamine diphosphate</name>
        <dbReference type="ChEBI" id="CHEBI:58937"/>
    </cofactor>
</comment>
<gene>
    <name evidence="6" type="ORF">EAG_15400</name>
</gene>
<name>E2AI87_CAMFO</name>
<evidence type="ECO:0000256" key="3">
    <source>
        <dbReference type="ARBA" id="ARBA00023002"/>
    </source>
</evidence>
<dbReference type="InterPro" id="IPR011603">
    <property type="entry name" value="2oxoglutarate_DH_E1"/>
</dbReference>
<evidence type="ECO:0000256" key="1">
    <source>
        <dbReference type="ARBA" id="ARBA00001964"/>
    </source>
</evidence>
<dbReference type="GO" id="GO:0030976">
    <property type="term" value="F:thiamine pyrophosphate binding"/>
    <property type="evidence" value="ECO:0007669"/>
    <property type="project" value="InterPro"/>
</dbReference>
<dbReference type="EMBL" id="GL439671">
    <property type="protein sequence ID" value="EFN66851.1"/>
    <property type="molecule type" value="Genomic_DNA"/>
</dbReference>
<evidence type="ECO:0000256" key="2">
    <source>
        <dbReference type="ARBA" id="ARBA00006936"/>
    </source>
</evidence>
<dbReference type="Gene3D" id="3.40.50.11610">
    <property type="entry name" value="Multifunctional 2-oxoglutarate metabolism enzyme, C-terminal domain"/>
    <property type="match status" value="2"/>
</dbReference>
<dbReference type="PANTHER" id="PTHR23152">
    <property type="entry name" value="2-OXOGLUTARATE DEHYDROGENASE"/>
    <property type="match status" value="1"/>
</dbReference>
<sequence length="71" mass="8307">VNKVILVSGKHYYALNNYREITGNKNVAIIRIESLSFIWSQEEPRNMGAWNFVKLRFETLCGRQVSYIAQK</sequence>
<evidence type="ECO:0000313" key="6">
    <source>
        <dbReference type="EMBL" id="EFN66851.1"/>
    </source>
</evidence>
<reference evidence="6 7" key="1">
    <citation type="journal article" date="2010" name="Science">
        <title>Genomic comparison of the ants Camponotus floridanus and Harpegnathos saltator.</title>
        <authorList>
            <person name="Bonasio R."/>
            <person name="Zhang G."/>
            <person name="Ye C."/>
            <person name="Mutti N.S."/>
            <person name="Fang X."/>
            <person name="Qin N."/>
            <person name="Donahue G."/>
            <person name="Yang P."/>
            <person name="Li Q."/>
            <person name="Li C."/>
            <person name="Zhang P."/>
            <person name="Huang Z."/>
            <person name="Berger S.L."/>
            <person name="Reinberg D."/>
            <person name="Wang J."/>
            <person name="Liebig J."/>
        </authorList>
    </citation>
    <scope>NUCLEOTIDE SEQUENCE [LARGE SCALE GENOMIC DNA]</scope>
    <source>
        <strain evidence="7">C129</strain>
    </source>
</reference>
<evidence type="ECO:0000259" key="5">
    <source>
        <dbReference type="Pfam" id="PF16870"/>
    </source>
</evidence>
<feature type="non-terminal residue" evidence="6">
    <location>
        <position position="1"/>
    </location>
</feature>